<feature type="transmembrane region" description="Helical" evidence="13">
    <location>
        <begin position="255"/>
        <end position="278"/>
    </location>
</feature>
<dbReference type="Pfam" id="PF02378">
    <property type="entry name" value="PTS_EIIC"/>
    <property type="match status" value="1"/>
</dbReference>
<feature type="active site" description="Phosphocysteine intermediate; for EIIB activity" evidence="11">
    <location>
        <position position="34"/>
    </location>
</feature>
<accession>S5MJY9</accession>
<evidence type="ECO:0000256" key="11">
    <source>
        <dbReference type="PROSITE-ProRule" id="PRU00421"/>
    </source>
</evidence>
<protein>
    <submittedName>
        <fullName evidence="16">PTS system beta-glucoside-specific transporter subunit IIABC</fullName>
    </submittedName>
</protein>
<keyword evidence="10 13" id="KW-0472">Membrane</keyword>
<dbReference type="GO" id="GO:0009401">
    <property type="term" value="P:phosphoenolpyruvate-dependent sugar phosphotransferase system"/>
    <property type="evidence" value="ECO:0007669"/>
    <property type="project" value="UniProtKB-KW"/>
</dbReference>
<evidence type="ECO:0000256" key="8">
    <source>
        <dbReference type="ARBA" id="ARBA00022777"/>
    </source>
</evidence>
<dbReference type="EMBL" id="CP005076">
    <property type="protein sequence ID" value="AGR42275.1"/>
    <property type="molecule type" value="Genomic_DNA"/>
</dbReference>
<dbReference type="CDD" id="cd00212">
    <property type="entry name" value="PTS_IIB_glc"/>
    <property type="match status" value="1"/>
</dbReference>
<evidence type="ECO:0000256" key="2">
    <source>
        <dbReference type="ARBA" id="ARBA00022448"/>
    </source>
</evidence>
<keyword evidence="6" id="KW-0598">Phosphotransferase system</keyword>
<dbReference type="GO" id="GO:0015771">
    <property type="term" value="P:trehalose transport"/>
    <property type="evidence" value="ECO:0007669"/>
    <property type="project" value="TreeGrafter"/>
</dbReference>
<keyword evidence="12" id="KW-0175">Coiled coil</keyword>
<evidence type="ECO:0000256" key="3">
    <source>
        <dbReference type="ARBA" id="ARBA00022475"/>
    </source>
</evidence>
<dbReference type="PROSITE" id="PS01035">
    <property type="entry name" value="PTS_EIIB_TYPE_1_CYS"/>
    <property type="match status" value="1"/>
</dbReference>
<keyword evidence="3" id="KW-1003">Cell membrane</keyword>
<dbReference type="KEGG" id="sdi:SDIMI_v3c05710"/>
<feature type="transmembrane region" description="Helical" evidence="13">
    <location>
        <begin position="108"/>
        <end position="137"/>
    </location>
</feature>
<dbReference type="InParanoid" id="S5MJY9"/>
<dbReference type="SUPFAM" id="SSF55604">
    <property type="entry name" value="Glucose permease domain IIB"/>
    <property type="match status" value="1"/>
</dbReference>
<evidence type="ECO:0000256" key="4">
    <source>
        <dbReference type="ARBA" id="ARBA00022597"/>
    </source>
</evidence>
<evidence type="ECO:0000313" key="17">
    <source>
        <dbReference type="Proteomes" id="UP000014983"/>
    </source>
</evidence>
<feature type="domain" description="PTS EIIB type-1" evidence="14">
    <location>
        <begin position="12"/>
        <end position="94"/>
    </location>
</feature>
<name>S5MJY9_9MOLU</name>
<dbReference type="GO" id="GO:0008982">
    <property type="term" value="F:protein-N(PI)-phosphohistidine-sugar phosphotransferase activity"/>
    <property type="evidence" value="ECO:0007669"/>
    <property type="project" value="InterPro"/>
</dbReference>
<dbReference type="InterPro" id="IPR036878">
    <property type="entry name" value="Glu_permease_IIB"/>
</dbReference>
<evidence type="ECO:0000259" key="14">
    <source>
        <dbReference type="PROSITE" id="PS51098"/>
    </source>
</evidence>
<dbReference type="PATRIC" id="fig|1276221.3.peg.570"/>
<keyword evidence="9 13" id="KW-1133">Transmembrane helix</keyword>
<dbReference type="OrthoDB" id="400707at2"/>
<feature type="transmembrane region" description="Helical" evidence="13">
    <location>
        <begin position="339"/>
        <end position="362"/>
    </location>
</feature>
<dbReference type="InterPro" id="IPR013013">
    <property type="entry name" value="PTS_EIIC_1"/>
</dbReference>
<feature type="transmembrane region" description="Helical" evidence="13">
    <location>
        <begin position="298"/>
        <end position="318"/>
    </location>
</feature>
<organism evidence="16 17">
    <name type="scientific">Spiroplasma diminutum CUAS-1</name>
    <dbReference type="NCBI Taxonomy" id="1276221"/>
    <lineage>
        <taxon>Bacteria</taxon>
        <taxon>Bacillati</taxon>
        <taxon>Mycoplasmatota</taxon>
        <taxon>Mollicutes</taxon>
        <taxon>Entomoplasmatales</taxon>
        <taxon>Spiroplasmataceae</taxon>
        <taxon>Spiroplasma</taxon>
    </lineage>
</organism>
<sequence length="608" mass="67051">MIKKNKNSDKFLLTANEILNHIGGKNNFSELYNCVTRIRFKIIDKEKVKLEVVKKIPLVKGVVWNGDELQIIIGADVEKVKTALDKIIQNSNSGSTTQLIKTPIYRKLLNFVIAVVVPCLPLMFYTGLSSGISALLSSPGIGLTQSGWGKPLGELDLFSAFLFLNERVGFMLLGVFFGFNTVKYFNGDLILGLLVSLTLSSGLLMGQSWVLIENIFGTGQELAIKGYDGSILIFIFASIAFVYMHRWVKTWMPSVISSMFTPIVSVGVILAGSFFLMGPIISLIELMIATAVLQLLDIPWGIGAFLIALLFQPLVLTGSHMALSSIVLSSMITLEQPSVYYVCVQISAFAQAGAVLGCGIMAKEKSFKANALSTFPITGIFGITEPALYAVNLPKLKPFLAGCVASGSMGLVAGAMGLKMKSYTGNGIFGFLGFEKLTDGAIFLVLGAIALILATVFTCLVYSERKDEYKTYKYFTKRINKLAGEKKLNNLVEKLELVEEYKNENKKLEIEFLKLQSLKNKVTKLKTRNKSVDNDLTTQISDLEKIITDKIKTYNKQLEVITNYISVEIEKDSEVIGNKKDYIQKEMTNAISSLKNNYSTFFEAEVVV</sequence>
<dbReference type="HOGENOM" id="CLU_012312_2_0_14"/>
<dbReference type="eggNOG" id="COG1263">
    <property type="taxonomic scope" value="Bacteria"/>
</dbReference>
<evidence type="ECO:0000256" key="5">
    <source>
        <dbReference type="ARBA" id="ARBA00022679"/>
    </source>
</evidence>
<dbReference type="eggNOG" id="COG1264">
    <property type="taxonomic scope" value="Bacteria"/>
</dbReference>
<dbReference type="GO" id="GO:0016301">
    <property type="term" value="F:kinase activity"/>
    <property type="evidence" value="ECO:0007669"/>
    <property type="project" value="UniProtKB-KW"/>
</dbReference>
<dbReference type="STRING" id="1276221.SDIMI_v3c05710"/>
<keyword evidence="4" id="KW-0762">Sugar transport</keyword>
<dbReference type="Proteomes" id="UP000014983">
    <property type="component" value="Chromosome"/>
</dbReference>
<evidence type="ECO:0000259" key="15">
    <source>
        <dbReference type="PROSITE" id="PS51103"/>
    </source>
</evidence>
<dbReference type="InterPro" id="IPR050558">
    <property type="entry name" value="PTS_Sugar-Specific_Components"/>
</dbReference>
<dbReference type="AlphaFoldDB" id="S5MJY9"/>
<evidence type="ECO:0000256" key="7">
    <source>
        <dbReference type="ARBA" id="ARBA00022692"/>
    </source>
</evidence>
<feature type="domain" description="PTS EIIC type-1" evidence="15">
    <location>
        <begin position="123"/>
        <end position="477"/>
    </location>
</feature>
<evidence type="ECO:0000256" key="1">
    <source>
        <dbReference type="ARBA" id="ARBA00004651"/>
    </source>
</evidence>
<feature type="transmembrane region" description="Helical" evidence="13">
    <location>
        <begin position="399"/>
        <end position="420"/>
    </location>
</feature>
<evidence type="ECO:0000313" key="16">
    <source>
        <dbReference type="EMBL" id="AGR42275.1"/>
    </source>
</evidence>
<evidence type="ECO:0000256" key="10">
    <source>
        <dbReference type="ARBA" id="ARBA00023136"/>
    </source>
</evidence>
<dbReference type="GO" id="GO:0090589">
    <property type="term" value="F:protein-phosphocysteine-trehalose phosphotransferase system transporter activity"/>
    <property type="evidence" value="ECO:0007669"/>
    <property type="project" value="TreeGrafter"/>
</dbReference>
<reference evidence="16 17" key="1">
    <citation type="journal article" date="2013" name="Genome Biol. Evol.">
        <title>Comparison of metabolic capacities and inference of gene content evolution in mosquito-associated Spiroplasma diminutum and S. taiwanense.</title>
        <authorList>
            <person name="Lo W.S."/>
            <person name="Ku C."/>
            <person name="Chen L.L."/>
            <person name="Chang T.H."/>
            <person name="Kuo C.H."/>
        </authorList>
    </citation>
    <scope>NUCLEOTIDE SEQUENCE [LARGE SCALE GENOMIC DNA]</scope>
    <source>
        <strain evidence="16">CUAS-1</strain>
    </source>
</reference>
<keyword evidence="7 13" id="KW-0812">Transmembrane</keyword>
<evidence type="ECO:0000256" key="6">
    <source>
        <dbReference type="ARBA" id="ARBA00022683"/>
    </source>
</evidence>
<dbReference type="InterPro" id="IPR003352">
    <property type="entry name" value="PTS_EIIC"/>
</dbReference>
<feature type="transmembrane region" description="Helical" evidence="13">
    <location>
        <begin position="189"/>
        <end position="212"/>
    </location>
</feature>
<dbReference type="Pfam" id="PF00367">
    <property type="entry name" value="PTS_EIIB"/>
    <property type="match status" value="1"/>
</dbReference>
<dbReference type="PANTHER" id="PTHR30175">
    <property type="entry name" value="PHOSPHOTRANSFERASE SYSTEM TRANSPORT PROTEIN"/>
    <property type="match status" value="1"/>
</dbReference>
<proteinExistence type="predicted"/>
<feature type="transmembrane region" description="Helical" evidence="13">
    <location>
        <begin position="374"/>
        <end position="392"/>
    </location>
</feature>
<dbReference type="InterPro" id="IPR018113">
    <property type="entry name" value="PTrfase_EIIB_Cys"/>
</dbReference>
<evidence type="ECO:0000256" key="12">
    <source>
        <dbReference type="SAM" id="Coils"/>
    </source>
</evidence>
<feature type="transmembrane region" description="Helical" evidence="13">
    <location>
        <begin position="440"/>
        <end position="463"/>
    </location>
</feature>
<evidence type="ECO:0000256" key="9">
    <source>
        <dbReference type="ARBA" id="ARBA00022989"/>
    </source>
</evidence>
<evidence type="ECO:0000256" key="13">
    <source>
        <dbReference type="SAM" id="Phobius"/>
    </source>
</evidence>
<dbReference type="PANTHER" id="PTHR30175:SF1">
    <property type="entry name" value="PTS SYSTEM ARBUTIN-, CELLOBIOSE-, AND SALICIN-SPECIFIC EIIBC COMPONENT-RELATED"/>
    <property type="match status" value="1"/>
</dbReference>
<comment type="subcellular location">
    <subcellularLocation>
        <location evidence="1">Cell membrane</location>
        <topology evidence="1">Multi-pass membrane protein</topology>
    </subcellularLocation>
</comment>
<keyword evidence="17" id="KW-1185">Reference proteome</keyword>
<keyword evidence="8" id="KW-0418">Kinase</keyword>
<feature type="coiled-coil region" evidence="12">
    <location>
        <begin position="491"/>
        <end position="535"/>
    </location>
</feature>
<dbReference type="PROSITE" id="PS51103">
    <property type="entry name" value="PTS_EIIC_TYPE_1"/>
    <property type="match status" value="1"/>
</dbReference>
<feature type="transmembrane region" description="Helical" evidence="13">
    <location>
        <begin position="224"/>
        <end position="243"/>
    </location>
</feature>
<dbReference type="Gene3D" id="3.30.1360.60">
    <property type="entry name" value="Glucose permease domain IIB"/>
    <property type="match status" value="1"/>
</dbReference>
<gene>
    <name evidence="16" type="ORF">SDIMI_v3c05710</name>
</gene>
<keyword evidence="2" id="KW-0813">Transport</keyword>
<dbReference type="PROSITE" id="PS51098">
    <property type="entry name" value="PTS_EIIB_TYPE_1"/>
    <property type="match status" value="1"/>
</dbReference>
<dbReference type="InterPro" id="IPR001996">
    <property type="entry name" value="PTS_IIB_1"/>
</dbReference>
<dbReference type="RefSeq" id="WP_020836507.1">
    <property type="nucleotide sequence ID" value="NC_021833.1"/>
</dbReference>
<keyword evidence="5" id="KW-0808">Transferase</keyword>
<dbReference type="GO" id="GO:0005886">
    <property type="term" value="C:plasma membrane"/>
    <property type="evidence" value="ECO:0007669"/>
    <property type="project" value="UniProtKB-SubCell"/>
</dbReference>
<feature type="transmembrane region" description="Helical" evidence="13">
    <location>
        <begin position="157"/>
        <end position="177"/>
    </location>
</feature>